<gene>
    <name evidence="2" type="ORF">K7J14_09525</name>
</gene>
<accession>A0AAE3EK31</accession>
<dbReference type="Pfam" id="PF08367">
    <property type="entry name" value="M16C_assoc"/>
    <property type="match status" value="1"/>
</dbReference>
<dbReference type="SMART" id="SM01264">
    <property type="entry name" value="M16C_associated"/>
    <property type="match status" value="1"/>
</dbReference>
<organism evidence="2 3">
    <name type="scientific">Teretinema zuelzerae</name>
    <dbReference type="NCBI Taxonomy" id="156"/>
    <lineage>
        <taxon>Bacteria</taxon>
        <taxon>Pseudomonadati</taxon>
        <taxon>Spirochaetota</taxon>
        <taxon>Spirochaetia</taxon>
        <taxon>Spirochaetales</taxon>
        <taxon>Treponemataceae</taxon>
        <taxon>Teretinema</taxon>
    </lineage>
</organism>
<dbReference type="GO" id="GO:0046872">
    <property type="term" value="F:metal ion binding"/>
    <property type="evidence" value="ECO:0007669"/>
    <property type="project" value="InterPro"/>
</dbReference>
<dbReference type="PANTHER" id="PTHR43016">
    <property type="entry name" value="PRESEQUENCE PROTEASE"/>
    <property type="match status" value="1"/>
</dbReference>
<dbReference type="InterPro" id="IPR013578">
    <property type="entry name" value="Peptidase_M16C_assoc"/>
</dbReference>
<dbReference type="Pfam" id="PF22516">
    <property type="entry name" value="PreP_C"/>
    <property type="match status" value="1"/>
</dbReference>
<dbReference type="RefSeq" id="WP_230755617.1">
    <property type="nucleotide sequence ID" value="NZ_JAINWA010000003.1"/>
</dbReference>
<dbReference type="InterPro" id="IPR007863">
    <property type="entry name" value="Peptidase_M16_C"/>
</dbReference>
<dbReference type="Gene3D" id="3.30.830.10">
    <property type="entry name" value="Metalloenzyme, LuxS/M16 peptidase-like"/>
    <property type="match status" value="4"/>
</dbReference>
<dbReference type="InterPro" id="IPR011765">
    <property type="entry name" value="Pept_M16_N"/>
</dbReference>
<proteinExistence type="predicted"/>
<dbReference type="Pfam" id="PF00675">
    <property type="entry name" value="Peptidase_M16"/>
    <property type="match status" value="1"/>
</dbReference>
<dbReference type="GO" id="GO:0016485">
    <property type="term" value="P:protein processing"/>
    <property type="evidence" value="ECO:0007669"/>
    <property type="project" value="TreeGrafter"/>
</dbReference>
<dbReference type="AlphaFoldDB" id="A0AAE3EK31"/>
<dbReference type="PANTHER" id="PTHR43016:SF13">
    <property type="entry name" value="PRESEQUENCE PROTEASE, MITOCHONDRIAL"/>
    <property type="match status" value="1"/>
</dbReference>
<dbReference type="SUPFAM" id="SSF63411">
    <property type="entry name" value="LuxS/MPP-like metallohydrolase"/>
    <property type="match status" value="4"/>
</dbReference>
<feature type="domain" description="Peptidase M16C associated" evidence="1">
    <location>
        <begin position="462"/>
        <end position="721"/>
    </location>
</feature>
<dbReference type="GO" id="GO:0004222">
    <property type="term" value="F:metalloendopeptidase activity"/>
    <property type="evidence" value="ECO:0007669"/>
    <property type="project" value="TreeGrafter"/>
</dbReference>
<name>A0AAE3EK31_9SPIR</name>
<dbReference type="Proteomes" id="UP001198163">
    <property type="component" value="Unassembled WGS sequence"/>
</dbReference>
<dbReference type="InterPro" id="IPR011249">
    <property type="entry name" value="Metalloenz_LuxS/M16"/>
</dbReference>
<dbReference type="InterPro" id="IPR055130">
    <property type="entry name" value="PreP_C"/>
</dbReference>
<keyword evidence="3" id="KW-1185">Reference proteome</keyword>
<protein>
    <submittedName>
        <fullName evidence="2">Insulinase family protein</fullName>
    </submittedName>
</protein>
<dbReference type="Pfam" id="PF05193">
    <property type="entry name" value="Peptidase_M16_C"/>
    <property type="match status" value="1"/>
</dbReference>
<sequence length="999" mass="110250">MIKGQLMHGFEILDISEIPEMKGTGVFARHIATGLEVFHIVTDDEENLFAYAFMTPPEDSTGVAHILEHSVLCGSEQYPLKDPFLVLAKQSVKTFLNAMTFPDKTVYPASSMVRKDYFNLMSVYGDAVFFPLLDEKVFRQEGHRFEFAEDGAVSIQGVVFNEMRGNYSSFDSVAGDWSVRSLLSGTPYEHDSGGDPADIPALTYEQFCAFHKKYYHPVNCRVFLSGNISTEEQLAFLQDRFLNRFAPAQKPELIAPVPEFDSPRELEVPAPAGAEQDKNKVTFMLNWLLPDATDVVSLMEANLVSEILLGHDGAPLSRAIMESGLGEDLAPSTGLETEMRHLCFTIGLRGADRSVKEDFEALVFKTIRGLAESGIDPEEVETAVRSIDFSNREIRRSGGPFALTLMRRSLRGWIHGLSPMATLRYVPAFEEIKRRLSGNPSYIQDLLRSWFLQNPHRSFVTVYPDSQYEKRLEESLASRVRLFESTLTPEKKERLGIAQKEFFAWQKETDSPENLARIPHLETEDLPALADRIPTIVDRAGEVPLLCHEQSTNGIAYVDIALPVDALEPEDYPYLPLFTSALTGMALPGLGWVETSALSARLTGGLGAMLFASSSIPGSAPTPGLDPNACGRDLMVVRVKMLAELAEDALPLAIRFLRDADFSDAKRLGDLLLEYRNDLDSSLAPAGHQYASSRAASYFSRTKAVDEIWNGFAQIRFVREISAGAGDSKAMNRLAARFDDMRSRLLGAGMIVNATGTEEILAQVKTILAKELSGFASPTPPSGKDRFAEFLDLANPDASRIGAPSVELFSSSLQVGFASAVIPALPFGDPGQPVEIVLGHWLASGPLWEKIRTTGGAYGTFAYPDYVERVFAFSSYRDPQPLRSVEVFREALEQAASERVDALELAKTITGCYSREVQPRSPSDKGFTAFIRSLYGITDEVRKAKIEGILRVTPESLSFAASRLLDCWSSARVVALAGKKALPRDSVSEFYGNVRAYTI</sequence>
<dbReference type="EMBL" id="JAINWA010000003">
    <property type="protein sequence ID" value="MCD1654938.1"/>
    <property type="molecule type" value="Genomic_DNA"/>
</dbReference>
<comment type="caution">
    <text evidence="2">The sequence shown here is derived from an EMBL/GenBank/DDBJ whole genome shotgun (WGS) entry which is preliminary data.</text>
</comment>
<evidence type="ECO:0000259" key="1">
    <source>
        <dbReference type="SMART" id="SM01264"/>
    </source>
</evidence>
<evidence type="ECO:0000313" key="3">
    <source>
        <dbReference type="Proteomes" id="UP001198163"/>
    </source>
</evidence>
<reference evidence="2" key="1">
    <citation type="submission" date="2021-08" db="EMBL/GenBank/DDBJ databases">
        <title>Comparative analyses of Brucepasteria parasyntrophica and Teretinema zuelzerae.</title>
        <authorList>
            <person name="Song Y."/>
            <person name="Brune A."/>
        </authorList>
    </citation>
    <scope>NUCLEOTIDE SEQUENCE</scope>
    <source>
        <strain evidence="2">DSM 1903</strain>
    </source>
</reference>
<evidence type="ECO:0000313" key="2">
    <source>
        <dbReference type="EMBL" id="MCD1654938.1"/>
    </source>
</evidence>